<feature type="domain" description="SSD" evidence="7">
    <location>
        <begin position="528"/>
        <end position="697"/>
    </location>
</feature>
<evidence type="ECO:0000313" key="9">
    <source>
        <dbReference type="Proteomes" id="UP001341136"/>
    </source>
</evidence>
<feature type="transmembrane region" description="Helical" evidence="6">
    <location>
        <begin position="674"/>
        <end position="698"/>
    </location>
</feature>
<protein>
    <submittedName>
        <fullName evidence="8">MMPL family transporter</fullName>
    </submittedName>
</protein>
<feature type="transmembrane region" description="Helical" evidence="6">
    <location>
        <begin position="597"/>
        <end position="618"/>
    </location>
</feature>
<evidence type="ECO:0000256" key="4">
    <source>
        <dbReference type="ARBA" id="ARBA00022989"/>
    </source>
</evidence>
<organism evidence="8 9">
    <name type="scientific">Shouchella rhizosphaerae</name>
    <dbReference type="NCBI Taxonomy" id="866786"/>
    <lineage>
        <taxon>Bacteria</taxon>
        <taxon>Bacillati</taxon>
        <taxon>Bacillota</taxon>
        <taxon>Bacilli</taxon>
        <taxon>Bacillales</taxon>
        <taxon>Bacillaceae</taxon>
        <taxon>Shouchella</taxon>
    </lineage>
</organism>
<feature type="transmembrane region" description="Helical" evidence="6">
    <location>
        <begin position="183"/>
        <end position="203"/>
    </location>
</feature>
<dbReference type="PANTHER" id="PTHR33406:SF13">
    <property type="entry name" value="MEMBRANE PROTEIN YDFJ"/>
    <property type="match status" value="1"/>
</dbReference>
<feature type="domain" description="SSD" evidence="7">
    <location>
        <begin position="241"/>
        <end position="332"/>
    </location>
</feature>
<evidence type="ECO:0000256" key="6">
    <source>
        <dbReference type="SAM" id="Phobius"/>
    </source>
</evidence>
<name>A0ABZ2CSG8_9BACI</name>
<feature type="transmembrane region" description="Helical" evidence="6">
    <location>
        <begin position="529"/>
        <end position="549"/>
    </location>
</feature>
<comment type="subcellular location">
    <subcellularLocation>
        <location evidence="1">Cell membrane</location>
        <topology evidence="1">Multi-pass membrane protein</topology>
    </subcellularLocation>
</comment>
<feature type="transmembrane region" description="Helical" evidence="6">
    <location>
        <begin position="303"/>
        <end position="326"/>
    </location>
</feature>
<dbReference type="InterPro" id="IPR000731">
    <property type="entry name" value="SSD"/>
</dbReference>
<dbReference type="PANTHER" id="PTHR33406">
    <property type="entry name" value="MEMBRANE PROTEIN MJ1562-RELATED"/>
    <property type="match status" value="1"/>
</dbReference>
<keyword evidence="4 6" id="KW-1133">Transmembrane helix</keyword>
<dbReference type="Pfam" id="PF03176">
    <property type="entry name" value="MMPL"/>
    <property type="match status" value="2"/>
</dbReference>
<feature type="transmembrane region" description="Helical" evidence="6">
    <location>
        <begin position="645"/>
        <end position="662"/>
    </location>
</feature>
<feature type="transmembrane region" description="Helical" evidence="6">
    <location>
        <begin position="234"/>
        <end position="252"/>
    </location>
</feature>
<dbReference type="EMBL" id="CP144921">
    <property type="protein sequence ID" value="WWA28776.1"/>
    <property type="molecule type" value="Genomic_DNA"/>
</dbReference>
<keyword evidence="3 6" id="KW-0812">Transmembrane</keyword>
<feature type="transmembrane region" description="Helical" evidence="6">
    <location>
        <begin position="556"/>
        <end position="577"/>
    </location>
</feature>
<feature type="transmembrane region" description="Helical" evidence="6">
    <location>
        <begin position="374"/>
        <end position="394"/>
    </location>
</feature>
<dbReference type="PROSITE" id="PS50156">
    <property type="entry name" value="SSD"/>
    <property type="match status" value="2"/>
</dbReference>
<keyword evidence="5 6" id="KW-0472">Membrane</keyword>
<dbReference type="Proteomes" id="UP001341136">
    <property type="component" value="Chromosome"/>
</dbReference>
<feature type="transmembrane region" description="Helical" evidence="6">
    <location>
        <begin position="210"/>
        <end position="228"/>
    </location>
</feature>
<evidence type="ECO:0000256" key="5">
    <source>
        <dbReference type="ARBA" id="ARBA00023136"/>
    </source>
</evidence>
<keyword evidence="9" id="KW-1185">Reference proteome</keyword>
<dbReference type="SUPFAM" id="SSF82866">
    <property type="entry name" value="Multidrug efflux transporter AcrB transmembrane domain"/>
    <property type="match status" value="2"/>
</dbReference>
<dbReference type="InterPro" id="IPR050545">
    <property type="entry name" value="Mycobact_MmpL"/>
</dbReference>
<evidence type="ECO:0000313" key="8">
    <source>
        <dbReference type="EMBL" id="WWA28776.1"/>
    </source>
</evidence>
<feature type="transmembrane region" description="Helical" evidence="6">
    <location>
        <begin position="20"/>
        <end position="39"/>
    </location>
</feature>
<feature type="transmembrane region" description="Helical" evidence="6">
    <location>
        <begin position="273"/>
        <end position="297"/>
    </location>
</feature>
<dbReference type="Gene3D" id="1.20.1640.10">
    <property type="entry name" value="Multidrug efflux transporter AcrB transmembrane domain"/>
    <property type="match status" value="2"/>
</dbReference>
<evidence type="ECO:0000259" key="7">
    <source>
        <dbReference type="PROSITE" id="PS50156"/>
    </source>
</evidence>
<sequence length="733" mass="78819">MANKLFNIAKWSITHSKKVIFSTVAILVLLAIVGLNLGLNFEEDMTIPGTPADEAATFITENFSDGMEDDETSTIEIVFKAPEGEDLNSDSVQGNIGELISELMDIAHVEGVIPPWDLGNISEDNMIGYAELYLDLAGAEVSEETKDDIVSALDITRDNDIQSELISDSVVFSANGFSHMTEAVGVVIAFLILSIMFASFVTAGLPIVSAILGLGISLLTIVIGTHIFEIQSVSIVLAAMLGLALGIDYALFIINRFKIQRAKGNSIVDSIAIANGTAGTAVVFAGITVIIGVLGLAVTGIPFLTVMGVTSAISIFLSVVVSILVLPAIMSLLGNKISPDNENKLLRRLSKKGNKNGSSSNKWGEFIVRRPKSVVLVSLGLLILISIPVVNLQLGLPSTEMTNHEDTTERKAYDLQTEAYGEGIHSALIVGAEVPTNIENTEESLGQILTDIEGIDGVSSVVGPIPNESQDFFLFNVTPNTGPDDQETKDVIDDIREYAVDVENEDNINLMVSGTTAMNFDISTKLFEALPIFGGLIIVLAYVILVAVFRSLIVPLKAVLGFVLSIGATLGFMVFVIQDGNLIELFGFPSSGPILSFLPVVTIGILFGLAMDYELFLVSKMREVFSETGNAKEAVLQGIKDSGKVVVTAALIMMTVFFAFMATPDTMIKSVGMALAFGVLFDAFIVRLTIVPAVMTLLGKHAWYLPKWVNRIMPNIDVEGEKLLHEIKKEEKE</sequence>
<evidence type="ECO:0000256" key="3">
    <source>
        <dbReference type="ARBA" id="ARBA00022692"/>
    </source>
</evidence>
<evidence type="ECO:0000256" key="1">
    <source>
        <dbReference type="ARBA" id="ARBA00004651"/>
    </source>
</evidence>
<proteinExistence type="predicted"/>
<dbReference type="InterPro" id="IPR004869">
    <property type="entry name" value="MMPL_dom"/>
</dbReference>
<reference evidence="8 9" key="1">
    <citation type="submission" date="2024-01" db="EMBL/GenBank/DDBJ databases">
        <title>Culturomics analysis of mouse respiratory tract.</title>
        <authorList>
            <person name="Phillips A.M."/>
            <person name="Collette N.M."/>
            <person name="Mageeney C.M."/>
            <person name="Sinha A."/>
            <person name="Hern K.E."/>
            <person name="Arkin A.P."/>
            <person name="Williams K.P."/>
            <person name="Branda S."/>
        </authorList>
    </citation>
    <scope>NUCLEOTIDE SEQUENCE [LARGE SCALE GENOMIC DNA]</scope>
    <source>
        <strain evidence="8 9">CP20</strain>
    </source>
</reference>
<keyword evidence="2" id="KW-1003">Cell membrane</keyword>
<evidence type="ECO:0000256" key="2">
    <source>
        <dbReference type="ARBA" id="ARBA00022475"/>
    </source>
</evidence>
<dbReference type="RefSeq" id="WP_035204962.1">
    <property type="nucleotide sequence ID" value="NZ_CP144921.1"/>
</dbReference>
<accession>A0ABZ2CSG8</accession>
<gene>
    <name evidence="8" type="ORF">V5G21_13540</name>
</gene>